<evidence type="ECO:0000313" key="2">
    <source>
        <dbReference type="EMBL" id="KAK3297129.1"/>
    </source>
</evidence>
<evidence type="ECO:0000313" key="3">
    <source>
        <dbReference type="Proteomes" id="UP001278766"/>
    </source>
</evidence>
<feature type="compositionally biased region" description="Pro residues" evidence="1">
    <location>
        <begin position="7"/>
        <end position="21"/>
    </location>
</feature>
<protein>
    <submittedName>
        <fullName evidence="2">Uncharacterized protein</fullName>
    </submittedName>
</protein>
<dbReference type="RefSeq" id="XP_062660643.1">
    <property type="nucleotide sequence ID" value="XM_062807984.1"/>
</dbReference>
<reference evidence="2" key="2">
    <citation type="submission" date="2023-06" db="EMBL/GenBank/DDBJ databases">
        <authorList>
            <consortium name="Lawrence Berkeley National Laboratory"/>
            <person name="Haridas S."/>
            <person name="Hensen N."/>
            <person name="Bonometti L."/>
            <person name="Westerberg I."/>
            <person name="Brannstrom I.O."/>
            <person name="Guillou S."/>
            <person name="Cros-Aarteil S."/>
            <person name="Calhoun S."/>
            <person name="Kuo A."/>
            <person name="Mondo S."/>
            <person name="Pangilinan J."/>
            <person name="Riley R."/>
            <person name="Labutti K."/>
            <person name="Andreopoulos B."/>
            <person name="Lipzen A."/>
            <person name="Chen C."/>
            <person name="Yanf M."/>
            <person name="Daum C."/>
            <person name="Ng V."/>
            <person name="Clum A."/>
            <person name="Steindorff A."/>
            <person name="Ohm R."/>
            <person name="Martin F."/>
            <person name="Silar P."/>
            <person name="Natvig D."/>
            <person name="Lalanne C."/>
            <person name="Gautier V."/>
            <person name="Ament-Velasquez S.L."/>
            <person name="Kruys A."/>
            <person name="Hutchinson M.I."/>
            <person name="Powell A.J."/>
            <person name="Barry K."/>
            <person name="Miller A.N."/>
            <person name="Grigoriev I.V."/>
            <person name="Debuchy R."/>
            <person name="Gladieux P."/>
            <person name="Thoren M.H."/>
            <person name="Johannesson H."/>
        </authorList>
    </citation>
    <scope>NUCLEOTIDE SEQUENCE</scope>
    <source>
        <strain evidence="2">CBS 168.71</strain>
    </source>
</reference>
<reference evidence="2" key="1">
    <citation type="journal article" date="2023" name="Mol. Phylogenet. Evol.">
        <title>Genome-scale phylogeny and comparative genomics of the fungal order Sordariales.</title>
        <authorList>
            <person name="Hensen N."/>
            <person name="Bonometti L."/>
            <person name="Westerberg I."/>
            <person name="Brannstrom I.O."/>
            <person name="Guillou S."/>
            <person name="Cros-Aarteil S."/>
            <person name="Calhoun S."/>
            <person name="Haridas S."/>
            <person name="Kuo A."/>
            <person name="Mondo S."/>
            <person name="Pangilinan J."/>
            <person name="Riley R."/>
            <person name="LaButti K."/>
            <person name="Andreopoulos B."/>
            <person name="Lipzen A."/>
            <person name="Chen C."/>
            <person name="Yan M."/>
            <person name="Daum C."/>
            <person name="Ng V."/>
            <person name="Clum A."/>
            <person name="Steindorff A."/>
            <person name="Ohm R.A."/>
            <person name="Martin F."/>
            <person name="Silar P."/>
            <person name="Natvig D.O."/>
            <person name="Lalanne C."/>
            <person name="Gautier V."/>
            <person name="Ament-Velasquez S.L."/>
            <person name="Kruys A."/>
            <person name="Hutchinson M.I."/>
            <person name="Powell A.J."/>
            <person name="Barry K."/>
            <person name="Miller A.N."/>
            <person name="Grigoriev I.V."/>
            <person name="Debuchy R."/>
            <person name="Gladieux P."/>
            <person name="Hiltunen Thoren M."/>
            <person name="Johannesson H."/>
        </authorList>
    </citation>
    <scope>NUCLEOTIDE SEQUENCE</scope>
    <source>
        <strain evidence="2">CBS 168.71</strain>
    </source>
</reference>
<dbReference type="Gene3D" id="3.30.460.40">
    <property type="match status" value="1"/>
</dbReference>
<comment type="caution">
    <text evidence="2">The sequence shown here is derived from an EMBL/GenBank/DDBJ whole genome shotgun (WGS) entry which is preliminary data.</text>
</comment>
<accession>A0AAE0HIB9</accession>
<dbReference type="AlphaFoldDB" id="A0AAE0HIB9"/>
<dbReference type="SUPFAM" id="SSF81301">
    <property type="entry name" value="Nucleotidyltransferase"/>
    <property type="match status" value="1"/>
</dbReference>
<feature type="compositionally biased region" description="Pro residues" evidence="1">
    <location>
        <begin position="29"/>
        <end position="39"/>
    </location>
</feature>
<dbReference type="Pfam" id="PF08843">
    <property type="entry name" value="AbiEii"/>
    <property type="match status" value="1"/>
</dbReference>
<dbReference type="Proteomes" id="UP001278766">
    <property type="component" value="Unassembled WGS sequence"/>
</dbReference>
<name>A0AAE0HIB9_9PEZI</name>
<dbReference type="GeneID" id="87844932"/>
<proteinExistence type="predicted"/>
<gene>
    <name evidence="2" type="ORF">B0H64DRAFT_473280</name>
</gene>
<dbReference type="InterPro" id="IPR014942">
    <property type="entry name" value="AbiEii"/>
</dbReference>
<keyword evidence="3" id="KW-1185">Reference proteome</keyword>
<feature type="region of interest" description="Disordered" evidence="1">
    <location>
        <begin position="1"/>
        <end position="43"/>
    </location>
</feature>
<dbReference type="EMBL" id="JAUEPN010000003">
    <property type="protein sequence ID" value="KAK3297129.1"/>
    <property type="molecule type" value="Genomic_DNA"/>
</dbReference>
<dbReference type="InterPro" id="IPR043519">
    <property type="entry name" value="NT_sf"/>
</dbReference>
<organism evidence="2 3">
    <name type="scientific">Chaetomium fimeti</name>
    <dbReference type="NCBI Taxonomy" id="1854472"/>
    <lineage>
        <taxon>Eukaryota</taxon>
        <taxon>Fungi</taxon>
        <taxon>Dikarya</taxon>
        <taxon>Ascomycota</taxon>
        <taxon>Pezizomycotina</taxon>
        <taxon>Sordariomycetes</taxon>
        <taxon>Sordariomycetidae</taxon>
        <taxon>Sordariales</taxon>
        <taxon>Chaetomiaceae</taxon>
        <taxon>Chaetomium</taxon>
    </lineage>
</organism>
<evidence type="ECO:0000256" key="1">
    <source>
        <dbReference type="SAM" id="MobiDB-lite"/>
    </source>
</evidence>
<sequence>MTSPHPLNSPSPSDPSTPPSPSSSSSPTNPNPSLPPPPTQWDLDLHLPHLERASLLATPTTLIRALDAVGTLLDAAHIPWALMGGLALLLHGFRNRTTRDVDVAVGEGVKAREVIAALGCGRVYTPPLLSVVGSGCGRFYVVVGGGDDGGEGDGEGVVEVDVILAGHLGAPKTLAGATTTRTAQTAAGLRSYNVLSVQQLCRAKLHALYQREAERDFGDLEWLCMNFATEVAEAADTYGEEERANFVAKYQEKHPDSQEVVIKGLMAMMGLGMEGAPD</sequence>